<feature type="transmembrane region" description="Helical" evidence="2">
    <location>
        <begin position="6"/>
        <end position="28"/>
    </location>
</feature>
<dbReference type="Proteomes" id="UP000037432">
    <property type="component" value="Unassembled WGS sequence"/>
</dbReference>
<dbReference type="EMBL" id="LFNT01000186">
    <property type="protein sequence ID" value="KMS66168.1"/>
    <property type="molecule type" value="Genomic_DNA"/>
</dbReference>
<feature type="transmembrane region" description="Helical" evidence="2">
    <location>
        <begin position="199"/>
        <end position="217"/>
    </location>
</feature>
<dbReference type="PANTHER" id="PTHR30570:SF1">
    <property type="entry name" value="PHOSPHATE-BINDING PROTEIN PSTS"/>
    <property type="match status" value="1"/>
</dbReference>
<dbReference type="InterPro" id="IPR050811">
    <property type="entry name" value="Phosphate_ABC_transporter"/>
</dbReference>
<comment type="caution">
    <text evidence="4">The sequence shown here is derived from an EMBL/GenBank/DDBJ whole genome shotgun (WGS) entry which is preliminary data.</text>
</comment>
<accession>A0A0J7YSR1</accession>
<sequence>MEWLSTENIVAIGTAVLGVVASGVMVWYERRVPRRKRIGYRVQMDNPIGDDVRSGRANVRLGLFDADMDDATLVLLRVENDGSQSIDRDDYTGPEPHGLTAVFTDRTIRGVSVTQPTDIDHLMDHFTAQRGFGYEGNRLRIPRVPLNPGDHYKLLVMLSGGDVGAEIRLRGGLRDGEVHPNRSATPDDKPPVFSLPARIFTGLLTLSVLALAGIVVFRDGNPIECETGEVTVIGSTAFEPVTETLAKQYEGKCAGAEIHVEARGSEAGVAELAALADRSKASARNVIAFSDGPLGDRLGLKGKKVALSVFTLVVNDGIDLGPDGLSVRQVRDIYQGRYKRWGEVLPGTTDKATADLPIVLVSRSDSSGTRQVFQDRVLGEWEQAQSTSLDCRPPQGAVTAVTRCELPGTSDVLDKVAEQPGALGYSELSVAARHKGVRTVPLDGDRADVDEIERGASAYPYRDIEYAYTYGTPSDNSLTAGFLAYLDKESSRQVIRTQGHLPCGTPVGVRLCTSSPPGA</sequence>
<dbReference type="OrthoDB" id="9790048at2"/>
<keyword evidence="2" id="KW-0812">Transmembrane</keyword>
<gene>
    <name evidence="4" type="ORF">ACM01_46310</name>
</gene>
<evidence type="ECO:0000313" key="4">
    <source>
        <dbReference type="EMBL" id="KMS66168.1"/>
    </source>
</evidence>
<dbReference type="Pfam" id="PF12849">
    <property type="entry name" value="PBP_like_2"/>
    <property type="match status" value="1"/>
</dbReference>
<evidence type="ECO:0000259" key="3">
    <source>
        <dbReference type="Pfam" id="PF12849"/>
    </source>
</evidence>
<dbReference type="SUPFAM" id="SSF53850">
    <property type="entry name" value="Periplasmic binding protein-like II"/>
    <property type="match status" value="1"/>
</dbReference>
<dbReference type="PATRIC" id="fig|1938.3.peg.2855"/>
<protein>
    <submittedName>
        <fullName evidence="4">Phosphate ABC transporter substrate-binding protein</fullName>
    </submittedName>
</protein>
<dbReference type="RefSeq" id="WP_048587579.1">
    <property type="nucleotide sequence ID" value="NZ_LFNT01000186.1"/>
</dbReference>
<feature type="domain" description="PBP" evidence="3">
    <location>
        <begin position="226"/>
        <end position="486"/>
    </location>
</feature>
<dbReference type="Gene3D" id="3.40.190.10">
    <property type="entry name" value="Periplasmic binding protein-like II"/>
    <property type="match status" value="2"/>
</dbReference>
<proteinExistence type="predicted"/>
<evidence type="ECO:0000256" key="1">
    <source>
        <dbReference type="ARBA" id="ARBA00022729"/>
    </source>
</evidence>
<evidence type="ECO:0000313" key="5">
    <source>
        <dbReference type="Proteomes" id="UP000037432"/>
    </source>
</evidence>
<organism evidence="4 5">
    <name type="scientific">Streptomyces viridochromogenes</name>
    <dbReference type="NCBI Taxonomy" id="1938"/>
    <lineage>
        <taxon>Bacteria</taxon>
        <taxon>Bacillati</taxon>
        <taxon>Actinomycetota</taxon>
        <taxon>Actinomycetes</taxon>
        <taxon>Kitasatosporales</taxon>
        <taxon>Streptomycetaceae</taxon>
        <taxon>Streptomyces</taxon>
    </lineage>
</organism>
<evidence type="ECO:0000256" key="2">
    <source>
        <dbReference type="SAM" id="Phobius"/>
    </source>
</evidence>
<dbReference type="AlphaFoldDB" id="A0A0J7YSR1"/>
<dbReference type="PANTHER" id="PTHR30570">
    <property type="entry name" value="PERIPLASMIC PHOSPHATE BINDING COMPONENT OF PHOSPHATE ABC TRANSPORTER"/>
    <property type="match status" value="1"/>
</dbReference>
<keyword evidence="1" id="KW-0732">Signal</keyword>
<keyword evidence="2" id="KW-0472">Membrane</keyword>
<name>A0A0J7YSR1_STRVR</name>
<dbReference type="InterPro" id="IPR024370">
    <property type="entry name" value="PBP_domain"/>
</dbReference>
<keyword evidence="2" id="KW-1133">Transmembrane helix</keyword>
<reference evidence="4 5" key="1">
    <citation type="submission" date="2015-06" db="EMBL/GenBank/DDBJ databases">
        <authorList>
            <person name="Ju K.-S."/>
            <person name="Doroghazi J.R."/>
            <person name="Metcalf W.W."/>
        </authorList>
    </citation>
    <scope>NUCLEOTIDE SEQUENCE [LARGE SCALE GENOMIC DNA]</scope>
    <source>
        <strain evidence="4 5">NRRL 3414</strain>
    </source>
</reference>